<feature type="transmembrane region" description="Helical" evidence="1">
    <location>
        <begin position="193"/>
        <end position="212"/>
    </location>
</feature>
<keyword evidence="1" id="KW-1133">Transmembrane helix</keyword>
<sequence>MKSGFYSMFQQFTGTIYMALGTNVLLIIATAPLVAVYLLGDLGRSWPLLALFSPLVGPAVAAAFTVFQSYSEQGVATVVRTFVRGWRTTFRRAIIVGVATSTLLFILAVDVVAVWGKSVGAFAIPMFAMAAVLVIAVSLHVLVGVAADPGVTLRTAWKACLFLAVRRWYLTAVSLVVVGVLTAIVAVQPALGLGFIAAPVLYLAWANSSYTLRPALAVPERELAPTW</sequence>
<feature type="transmembrane region" description="Helical" evidence="1">
    <location>
        <begin position="46"/>
        <end position="67"/>
    </location>
</feature>
<gene>
    <name evidence="2" type="ORF">BKA03_002294</name>
</gene>
<feature type="transmembrane region" description="Helical" evidence="1">
    <location>
        <begin position="168"/>
        <end position="187"/>
    </location>
</feature>
<dbReference type="AlphaFoldDB" id="A0A7Y9ZDU8"/>
<feature type="transmembrane region" description="Helical" evidence="1">
    <location>
        <begin position="122"/>
        <end position="147"/>
    </location>
</feature>
<organism evidence="2 3">
    <name type="scientific">Demequina lutea</name>
    <dbReference type="NCBI Taxonomy" id="431489"/>
    <lineage>
        <taxon>Bacteria</taxon>
        <taxon>Bacillati</taxon>
        <taxon>Actinomycetota</taxon>
        <taxon>Actinomycetes</taxon>
        <taxon>Micrococcales</taxon>
        <taxon>Demequinaceae</taxon>
        <taxon>Demequina</taxon>
    </lineage>
</organism>
<proteinExistence type="predicted"/>
<dbReference type="EMBL" id="JACBZO010000001">
    <property type="protein sequence ID" value="NYI42175.1"/>
    <property type="molecule type" value="Genomic_DNA"/>
</dbReference>
<evidence type="ECO:0000313" key="2">
    <source>
        <dbReference type="EMBL" id="NYI42175.1"/>
    </source>
</evidence>
<dbReference type="OrthoDB" id="3402079at2"/>
<keyword evidence="1" id="KW-0472">Membrane</keyword>
<dbReference type="RefSeq" id="WP_062074051.1">
    <property type="nucleotide sequence ID" value="NZ_BBRC01000002.1"/>
</dbReference>
<accession>A0A7Y9ZDU8</accession>
<reference evidence="2 3" key="1">
    <citation type="submission" date="2020-07" db="EMBL/GenBank/DDBJ databases">
        <title>Sequencing the genomes of 1000 actinobacteria strains.</title>
        <authorList>
            <person name="Klenk H.-P."/>
        </authorList>
    </citation>
    <scope>NUCLEOTIDE SEQUENCE [LARGE SCALE GENOMIC DNA]</scope>
    <source>
        <strain evidence="2 3">DSM 19970</strain>
    </source>
</reference>
<dbReference type="Proteomes" id="UP000547973">
    <property type="component" value="Unassembled WGS sequence"/>
</dbReference>
<keyword evidence="3" id="KW-1185">Reference proteome</keyword>
<feature type="transmembrane region" description="Helical" evidence="1">
    <location>
        <begin position="93"/>
        <end position="116"/>
    </location>
</feature>
<protein>
    <submittedName>
        <fullName evidence="2">Putative membrane protein YesL</fullName>
    </submittedName>
</protein>
<comment type="caution">
    <text evidence="2">The sequence shown here is derived from an EMBL/GenBank/DDBJ whole genome shotgun (WGS) entry which is preliminary data.</text>
</comment>
<name>A0A7Y9ZDU8_9MICO</name>
<evidence type="ECO:0000313" key="3">
    <source>
        <dbReference type="Proteomes" id="UP000547973"/>
    </source>
</evidence>
<dbReference type="InterPro" id="IPR006938">
    <property type="entry name" value="DUF624"/>
</dbReference>
<evidence type="ECO:0000256" key="1">
    <source>
        <dbReference type="SAM" id="Phobius"/>
    </source>
</evidence>
<feature type="transmembrane region" description="Helical" evidence="1">
    <location>
        <begin position="12"/>
        <end position="40"/>
    </location>
</feature>
<keyword evidence="1" id="KW-0812">Transmembrane</keyword>
<dbReference type="Pfam" id="PF04854">
    <property type="entry name" value="DUF624"/>
    <property type="match status" value="1"/>
</dbReference>